<feature type="transmembrane region" description="Helical" evidence="1">
    <location>
        <begin position="6"/>
        <end position="30"/>
    </location>
</feature>
<keyword evidence="3" id="KW-1185">Reference proteome</keyword>
<gene>
    <name evidence="2" type="ORF">NQ317_001149</name>
</gene>
<protein>
    <submittedName>
        <fullName evidence="2">Uncharacterized protein</fullName>
    </submittedName>
</protein>
<keyword evidence="1" id="KW-0812">Transmembrane</keyword>
<dbReference type="InterPro" id="IPR045167">
    <property type="entry name" value="Hobbit"/>
</dbReference>
<organism evidence="2 3">
    <name type="scientific">Molorchus minor</name>
    <dbReference type="NCBI Taxonomy" id="1323400"/>
    <lineage>
        <taxon>Eukaryota</taxon>
        <taxon>Metazoa</taxon>
        <taxon>Ecdysozoa</taxon>
        <taxon>Arthropoda</taxon>
        <taxon>Hexapoda</taxon>
        <taxon>Insecta</taxon>
        <taxon>Pterygota</taxon>
        <taxon>Neoptera</taxon>
        <taxon>Endopterygota</taxon>
        <taxon>Coleoptera</taxon>
        <taxon>Polyphaga</taxon>
        <taxon>Cucujiformia</taxon>
        <taxon>Chrysomeloidea</taxon>
        <taxon>Cerambycidae</taxon>
        <taxon>Lamiinae</taxon>
        <taxon>Monochamini</taxon>
        <taxon>Molorchus</taxon>
    </lineage>
</organism>
<dbReference type="PANTHER" id="PTHR15678:SF6">
    <property type="entry name" value="BRIDGE-LIKE LIPID TRANSFER PROTEIN FAMILY MEMBER 2"/>
    <property type="match status" value="1"/>
</dbReference>
<accession>A0ABQ9IYT7</accession>
<sequence>MGWFLALALIIGAIFFIISWVLPIMISWHFERKYKISVRIGKIGLPYLKLCDIHLSKNGFSIHIDEVGIKSSFLNSDLTKLVTLVVRDVRINKDLSTKATEELECKAIPKDLIDFRDNKVPYFITSFAQFMAVHVYNISAMLLRSGTPGYLIHATASELHLDGSILKNAKSLLVTMNLLDAETKVLRHAENQTKETRLAEFSFGISMETILVAQGPLSVEKLDVRMSHSSAVINGGFYNLAHDTRTKETSGIGKSYIYSSEDDILQRIWPIVPKNCSLHIDDTSLTGVKENSQIEYNASLKALALNYRSGQSEGKSILSGNSSVLFNFYISDLLLQNSREKLLELKHINVDAKLKNYIVNIYLQQNSLLLTYDHNIIHNWVSTNFPKNKQKSSALKLDSAINDGTPINLRIVKKRDSLFEKVLEKLCINFCAELCQVLAIVKLKDQNSSVGFNRIRLMLDQSQDKRGSTYNSYYANLLFRDRHWTMDFLVESLWWSFKNMESGH</sequence>
<comment type="caution">
    <text evidence="2">The sequence shown here is derived from an EMBL/GenBank/DDBJ whole genome shotgun (WGS) entry which is preliminary data.</text>
</comment>
<dbReference type="Pfam" id="PF10344">
    <property type="entry name" value="Hobbit"/>
    <property type="match status" value="1"/>
</dbReference>
<evidence type="ECO:0000256" key="1">
    <source>
        <dbReference type="SAM" id="Phobius"/>
    </source>
</evidence>
<proteinExistence type="predicted"/>
<evidence type="ECO:0000313" key="3">
    <source>
        <dbReference type="Proteomes" id="UP001162164"/>
    </source>
</evidence>
<keyword evidence="1" id="KW-1133">Transmembrane helix</keyword>
<dbReference type="EMBL" id="JAPWTJ010001876">
    <property type="protein sequence ID" value="KAJ8969074.1"/>
    <property type="molecule type" value="Genomic_DNA"/>
</dbReference>
<dbReference type="Proteomes" id="UP001162164">
    <property type="component" value="Unassembled WGS sequence"/>
</dbReference>
<keyword evidence="1" id="KW-0472">Membrane</keyword>
<reference evidence="2" key="1">
    <citation type="journal article" date="2023" name="Insect Mol. Biol.">
        <title>Genome sequencing provides insights into the evolution of gene families encoding plant cell wall-degrading enzymes in longhorned beetles.</title>
        <authorList>
            <person name="Shin N.R."/>
            <person name="Okamura Y."/>
            <person name="Kirsch R."/>
            <person name="Pauchet Y."/>
        </authorList>
    </citation>
    <scope>NUCLEOTIDE SEQUENCE</scope>
    <source>
        <strain evidence="2">MMC_N1</strain>
    </source>
</reference>
<evidence type="ECO:0000313" key="2">
    <source>
        <dbReference type="EMBL" id="KAJ8969074.1"/>
    </source>
</evidence>
<dbReference type="PANTHER" id="PTHR15678">
    <property type="entry name" value="ANTIGEN MLAA-22-RELATED"/>
    <property type="match status" value="1"/>
</dbReference>
<name>A0ABQ9IYT7_9CUCU</name>